<comment type="similarity">
    <text evidence="1">Belongs to the neutral sphingomyelinase family.</text>
</comment>
<dbReference type="CDD" id="cd09078">
    <property type="entry name" value="nSMase"/>
    <property type="match status" value="1"/>
</dbReference>
<dbReference type="PANTHER" id="PTHR16320">
    <property type="entry name" value="SPHINGOMYELINASE FAMILY MEMBER"/>
    <property type="match status" value="1"/>
</dbReference>
<evidence type="ECO:0000256" key="2">
    <source>
        <dbReference type="ARBA" id="ARBA00022729"/>
    </source>
</evidence>
<evidence type="ECO:0000256" key="1">
    <source>
        <dbReference type="ARBA" id="ARBA00006335"/>
    </source>
</evidence>
<dbReference type="Proteomes" id="UP000448943">
    <property type="component" value="Unassembled WGS sequence"/>
</dbReference>
<dbReference type="InterPro" id="IPR038772">
    <property type="entry name" value="Sph/SMPD2-like"/>
</dbReference>
<dbReference type="Gene3D" id="3.60.10.10">
    <property type="entry name" value="Endonuclease/exonuclease/phosphatase"/>
    <property type="match status" value="1"/>
</dbReference>
<dbReference type="EMBL" id="SIJB01000030">
    <property type="protein sequence ID" value="NBI30300.1"/>
    <property type="molecule type" value="Genomic_DNA"/>
</dbReference>
<evidence type="ECO:0000256" key="4">
    <source>
        <dbReference type="ARBA" id="ARBA00022801"/>
    </source>
</evidence>
<evidence type="ECO:0000259" key="5">
    <source>
        <dbReference type="Pfam" id="PF03372"/>
    </source>
</evidence>
<dbReference type="InterPro" id="IPR017766">
    <property type="entry name" value="Sphingomyelinase/PLipase_C"/>
</dbReference>
<gene>
    <name evidence="6" type="primary">sph</name>
    <name evidence="6" type="ORF">ERL59_15230</name>
</gene>
<proteinExistence type="inferred from homology"/>
<evidence type="ECO:0000256" key="3">
    <source>
        <dbReference type="ARBA" id="ARBA00022735"/>
    </source>
</evidence>
<keyword evidence="3" id="KW-0354">Hemolysis</keyword>
<keyword evidence="4 6" id="KW-0378">Hydrolase</keyword>
<dbReference type="SUPFAM" id="SSF56219">
    <property type="entry name" value="DNase I-like"/>
    <property type="match status" value="1"/>
</dbReference>
<sequence>MGGLIMKKWILMLSFIFTMLSIIPNNVSNASDSYTDDFKLLQHNVLLLPTYLASWGQQERANLIGEADYVKGHDAIILNELFDNKASDVLLSKLDEEYTYQTPVMGRSNSGWDETLGSYSNFVPEDGGVSIVSKWPIEEQIQYIYKNGCGVDYYSNKGFVYAKIQKNDRFYHIIGTHAQANDTGCGYGEAESVRSTQFQEMRDFIIDKNIPVEDIVLMGGDFNVNKENDQEYTLMLETLNVVPPDEFTGHSSTFDYGTNSILAYGHSNSDPQYLDYIFVEKDHAHPALWVNEVLNVKSPTWTAIINDYNDYSDHYPVASYSR</sequence>
<dbReference type="Pfam" id="PF03372">
    <property type="entry name" value="Exo_endo_phos"/>
    <property type="match status" value="1"/>
</dbReference>
<dbReference type="OrthoDB" id="338539at2"/>
<dbReference type="RefSeq" id="WP_160647104.1">
    <property type="nucleotide sequence ID" value="NZ_SIJB01000030.1"/>
</dbReference>
<reference evidence="6 7" key="1">
    <citation type="submission" date="2019-01" db="EMBL/GenBank/DDBJ databases">
        <title>Chengkuizengella sp. nov., isolated from deep-sea sediment of East Pacific Ocean.</title>
        <authorList>
            <person name="Yang J."/>
            <person name="Lai Q."/>
            <person name="Shao Z."/>
        </authorList>
    </citation>
    <scope>NUCLEOTIDE SEQUENCE [LARGE SCALE GENOMIC DNA]</scope>
    <source>
        <strain evidence="6 7">YPA3-1-1</strain>
    </source>
</reference>
<dbReference type="AlphaFoldDB" id="A0A6N9Q697"/>
<organism evidence="6 7">
    <name type="scientific">Chengkuizengella marina</name>
    <dbReference type="NCBI Taxonomy" id="2507566"/>
    <lineage>
        <taxon>Bacteria</taxon>
        <taxon>Bacillati</taxon>
        <taxon>Bacillota</taxon>
        <taxon>Bacilli</taxon>
        <taxon>Bacillales</taxon>
        <taxon>Paenibacillaceae</taxon>
        <taxon>Chengkuizengella</taxon>
    </lineage>
</organism>
<keyword evidence="3" id="KW-0204">Cytolysis</keyword>
<dbReference type="PANTHER" id="PTHR16320:SF23">
    <property type="entry name" value="SPHINGOMYELINASE C 1"/>
    <property type="match status" value="1"/>
</dbReference>
<dbReference type="EC" id="3.1.4.12" evidence="6"/>
<dbReference type="GO" id="GO:0004767">
    <property type="term" value="F:sphingomyelin phosphodiesterase activity"/>
    <property type="evidence" value="ECO:0007669"/>
    <property type="project" value="UniProtKB-EC"/>
</dbReference>
<keyword evidence="7" id="KW-1185">Reference proteome</keyword>
<dbReference type="InterPro" id="IPR036691">
    <property type="entry name" value="Endo/exonu/phosph_ase_sf"/>
</dbReference>
<dbReference type="NCBIfam" id="TIGR03395">
    <property type="entry name" value="sphingomy"/>
    <property type="match status" value="1"/>
</dbReference>
<accession>A0A6N9Q697</accession>
<dbReference type="InterPro" id="IPR005135">
    <property type="entry name" value="Endo/exonuclease/phosphatase"/>
</dbReference>
<comment type="caution">
    <text evidence="6">The sequence shown here is derived from an EMBL/GenBank/DDBJ whole genome shotgun (WGS) entry which is preliminary data.</text>
</comment>
<name>A0A6N9Q697_9BACL</name>
<dbReference type="GO" id="GO:0031640">
    <property type="term" value="P:killing of cells of another organism"/>
    <property type="evidence" value="ECO:0007669"/>
    <property type="project" value="UniProtKB-KW"/>
</dbReference>
<evidence type="ECO:0000313" key="6">
    <source>
        <dbReference type="EMBL" id="NBI30300.1"/>
    </source>
</evidence>
<dbReference type="GO" id="GO:0005576">
    <property type="term" value="C:extracellular region"/>
    <property type="evidence" value="ECO:0007669"/>
    <property type="project" value="InterPro"/>
</dbReference>
<feature type="domain" description="Endonuclease/exonuclease/phosphatase" evidence="5">
    <location>
        <begin position="42"/>
        <end position="314"/>
    </location>
</feature>
<keyword evidence="2" id="KW-0732">Signal</keyword>
<protein>
    <submittedName>
        <fullName evidence="6">Sphingomyelin phosphodiesterase</fullName>
        <ecNumber evidence="6">3.1.4.12</ecNumber>
    </submittedName>
</protein>
<evidence type="ECO:0000313" key="7">
    <source>
        <dbReference type="Proteomes" id="UP000448943"/>
    </source>
</evidence>